<evidence type="ECO:0000259" key="2">
    <source>
        <dbReference type="Pfam" id="PF18912"/>
    </source>
</evidence>
<evidence type="ECO:0000313" key="3">
    <source>
        <dbReference type="EMBL" id="SHM48040.1"/>
    </source>
</evidence>
<dbReference type="Pfam" id="PF18912">
    <property type="entry name" value="DZR_2"/>
    <property type="match status" value="1"/>
</dbReference>
<organism evidence="3 4">
    <name type="scientific">Anaerosporobacter mobilis DSM 15930</name>
    <dbReference type="NCBI Taxonomy" id="1120996"/>
    <lineage>
        <taxon>Bacteria</taxon>
        <taxon>Bacillati</taxon>
        <taxon>Bacillota</taxon>
        <taxon>Clostridia</taxon>
        <taxon>Lachnospirales</taxon>
        <taxon>Lachnospiraceae</taxon>
        <taxon>Anaerosporobacter</taxon>
    </lineage>
</organism>
<dbReference type="STRING" id="1120996.SAMN02746066_02144"/>
<dbReference type="AlphaFoldDB" id="A0A1M7J4I9"/>
<name>A0A1M7J4I9_9FIRM</name>
<evidence type="ECO:0000256" key="1">
    <source>
        <dbReference type="ARBA" id="ARBA00008007"/>
    </source>
</evidence>
<dbReference type="Proteomes" id="UP000184038">
    <property type="component" value="Unassembled WGS sequence"/>
</dbReference>
<evidence type="ECO:0000313" key="4">
    <source>
        <dbReference type="Proteomes" id="UP000184038"/>
    </source>
</evidence>
<dbReference type="InterPro" id="IPR044005">
    <property type="entry name" value="DZR_2"/>
</dbReference>
<accession>A0A1M7J4I9</accession>
<sequence length="222" mass="25526">MCGDIITPRQQTVCPGCVNIFQVIKSPKCLKCGKPIEQEEQEYCFDCTKSTFHYNRGFALWIYDEKVKKSIANFKFHHRREYSKYYIQEILHYYRQEIIKVSPEVLVPVPLHKSKLKERGFNQAYLLARGISKSVGIPVVENYLLRSHKTKAQKRLNDRERANNLQGAFTVNPAYSFASYSKVMLVDDIYTTGSTIDACAQVLLQTGVTEVDFFSLTIGKGF</sequence>
<dbReference type="InterPro" id="IPR000836">
    <property type="entry name" value="PRTase_dom"/>
</dbReference>
<protein>
    <submittedName>
        <fullName evidence="3">ComF family protein</fullName>
    </submittedName>
</protein>
<dbReference type="PANTHER" id="PTHR47505">
    <property type="entry name" value="DNA UTILIZATION PROTEIN YHGH"/>
    <property type="match status" value="1"/>
</dbReference>
<dbReference type="InterPro" id="IPR029057">
    <property type="entry name" value="PRTase-like"/>
</dbReference>
<dbReference type="Gene3D" id="3.40.50.2020">
    <property type="match status" value="1"/>
</dbReference>
<comment type="similarity">
    <text evidence="1">Belongs to the ComF/GntX family.</text>
</comment>
<dbReference type="EMBL" id="FRCP01000010">
    <property type="protein sequence ID" value="SHM48040.1"/>
    <property type="molecule type" value="Genomic_DNA"/>
</dbReference>
<dbReference type="SUPFAM" id="SSF53271">
    <property type="entry name" value="PRTase-like"/>
    <property type="match status" value="1"/>
</dbReference>
<dbReference type="PANTHER" id="PTHR47505:SF1">
    <property type="entry name" value="DNA UTILIZATION PROTEIN YHGH"/>
    <property type="match status" value="1"/>
</dbReference>
<reference evidence="3 4" key="1">
    <citation type="submission" date="2016-11" db="EMBL/GenBank/DDBJ databases">
        <authorList>
            <person name="Jaros S."/>
            <person name="Januszkiewicz K."/>
            <person name="Wedrychowicz H."/>
        </authorList>
    </citation>
    <scope>NUCLEOTIDE SEQUENCE [LARGE SCALE GENOMIC DNA]</scope>
    <source>
        <strain evidence="3 4">DSM 15930</strain>
    </source>
</reference>
<dbReference type="InterPro" id="IPR051910">
    <property type="entry name" value="ComF/GntX_DNA_util-trans"/>
</dbReference>
<feature type="domain" description="Double zinc ribbon" evidence="2">
    <location>
        <begin position="1"/>
        <end position="47"/>
    </location>
</feature>
<proteinExistence type="inferred from homology"/>
<gene>
    <name evidence="3" type="ORF">SAMN02746066_02144</name>
</gene>
<keyword evidence="4" id="KW-1185">Reference proteome</keyword>
<dbReference type="CDD" id="cd06223">
    <property type="entry name" value="PRTases_typeI"/>
    <property type="match status" value="1"/>
</dbReference>